<dbReference type="InterPro" id="IPR002491">
    <property type="entry name" value="ABC_transptr_periplasmic_BD"/>
</dbReference>
<keyword evidence="3" id="KW-0675">Receptor</keyword>
<dbReference type="PANTHER" id="PTHR30535">
    <property type="entry name" value="VITAMIN B12-BINDING PROTEIN"/>
    <property type="match status" value="1"/>
</dbReference>
<sequence length="255" mass="29268">MECVDQLGRKLQFSKPPKRVVSLVPSQTELLVDIGLRENLVGVTKFCIHPKDLRKNITVVGGTKNVNYKKIEALRPDIIICNKEENTKEIVEGLSLIAPVWVSDIYTIEHVFEMIHSIGEIFNVSQNASILIEGIKSSKASFLKNFQPVEKSVYYLIWKNPFMVAGQDTFINTLLKLNNYKNLSEKNSRYPEVSITDLKKADLVLLSSEPFPFKEQDMIKLKKELNTEVLLVDGEYFSWYGSRLKDSFNYFKSLH</sequence>
<keyword evidence="1" id="KW-0732">Signal</keyword>
<dbReference type="Proteomes" id="UP001254488">
    <property type="component" value="Unassembled WGS sequence"/>
</dbReference>
<accession>A0ABU2YDS3</accession>
<dbReference type="InterPro" id="IPR054828">
    <property type="entry name" value="Vit_B12_bind_prot"/>
</dbReference>
<feature type="domain" description="Fe/B12 periplasmic-binding" evidence="2">
    <location>
        <begin position="19"/>
        <end position="255"/>
    </location>
</feature>
<protein>
    <submittedName>
        <fullName evidence="3">Helical backbone metal receptor</fullName>
    </submittedName>
</protein>
<dbReference type="PROSITE" id="PS50983">
    <property type="entry name" value="FE_B12_PBP"/>
    <property type="match status" value="1"/>
</dbReference>
<reference evidence="3 4" key="1">
    <citation type="submission" date="2023-09" db="EMBL/GenBank/DDBJ databases">
        <authorList>
            <person name="Rey-Velasco X."/>
        </authorList>
    </citation>
    <scope>NUCLEOTIDE SEQUENCE [LARGE SCALE GENOMIC DNA]</scope>
    <source>
        <strain evidence="3 4">W242</strain>
    </source>
</reference>
<gene>
    <name evidence="3" type="ORF">RM538_08020</name>
</gene>
<proteinExistence type="predicted"/>
<name>A0ABU2YDS3_9FLAO</name>
<evidence type="ECO:0000256" key="1">
    <source>
        <dbReference type="ARBA" id="ARBA00022729"/>
    </source>
</evidence>
<comment type="caution">
    <text evidence="3">The sequence shown here is derived from an EMBL/GenBank/DDBJ whole genome shotgun (WGS) entry which is preliminary data.</text>
</comment>
<evidence type="ECO:0000313" key="4">
    <source>
        <dbReference type="Proteomes" id="UP001254488"/>
    </source>
</evidence>
<dbReference type="InterPro" id="IPR050902">
    <property type="entry name" value="ABC_Transporter_SBP"/>
</dbReference>
<dbReference type="Gene3D" id="3.40.50.1980">
    <property type="entry name" value="Nitrogenase molybdenum iron protein domain"/>
    <property type="match status" value="2"/>
</dbReference>
<dbReference type="Pfam" id="PF01497">
    <property type="entry name" value="Peripla_BP_2"/>
    <property type="match status" value="1"/>
</dbReference>
<keyword evidence="4" id="KW-1185">Reference proteome</keyword>
<evidence type="ECO:0000259" key="2">
    <source>
        <dbReference type="PROSITE" id="PS50983"/>
    </source>
</evidence>
<dbReference type="EMBL" id="JAVRHZ010000004">
    <property type="protein sequence ID" value="MDT0555945.1"/>
    <property type="molecule type" value="Genomic_DNA"/>
</dbReference>
<dbReference type="RefSeq" id="WP_311332901.1">
    <property type="nucleotide sequence ID" value="NZ_JAVRHZ010000004.1"/>
</dbReference>
<organism evidence="3 4">
    <name type="scientific">Patiriisocius hiemis</name>
    <dbReference type="NCBI Taxonomy" id="3075604"/>
    <lineage>
        <taxon>Bacteria</taxon>
        <taxon>Pseudomonadati</taxon>
        <taxon>Bacteroidota</taxon>
        <taxon>Flavobacteriia</taxon>
        <taxon>Flavobacteriales</taxon>
        <taxon>Flavobacteriaceae</taxon>
        <taxon>Patiriisocius</taxon>
    </lineage>
</organism>
<dbReference type="PANTHER" id="PTHR30535:SF34">
    <property type="entry name" value="MOLYBDATE-BINDING PROTEIN MOLA"/>
    <property type="match status" value="1"/>
</dbReference>
<evidence type="ECO:0000313" key="3">
    <source>
        <dbReference type="EMBL" id="MDT0555945.1"/>
    </source>
</evidence>
<dbReference type="SUPFAM" id="SSF53807">
    <property type="entry name" value="Helical backbone' metal receptor"/>
    <property type="match status" value="1"/>
</dbReference>
<dbReference type="NCBIfam" id="NF038402">
    <property type="entry name" value="TroA_like"/>
    <property type="match status" value="1"/>
</dbReference>